<dbReference type="Proteomes" id="UP001500325">
    <property type="component" value="Unassembled WGS sequence"/>
</dbReference>
<keyword evidence="3" id="KW-1185">Reference proteome</keyword>
<proteinExistence type="predicted"/>
<comment type="caution">
    <text evidence="2">The sequence shown here is derived from an EMBL/GenBank/DDBJ whole genome shotgun (WGS) entry which is preliminary data.</text>
</comment>
<evidence type="ECO:0000256" key="1">
    <source>
        <dbReference type="SAM" id="MobiDB-lite"/>
    </source>
</evidence>
<evidence type="ECO:0000313" key="2">
    <source>
        <dbReference type="EMBL" id="GAA4673748.1"/>
    </source>
</evidence>
<dbReference type="EMBL" id="BAABIC010000001">
    <property type="protein sequence ID" value="GAA4673748.1"/>
    <property type="molecule type" value="Genomic_DNA"/>
</dbReference>
<gene>
    <name evidence="2" type="ORF">GCM10023215_01570</name>
</gene>
<accession>A0ABP8VWJ1</accession>
<dbReference type="RefSeq" id="WP_345377659.1">
    <property type="nucleotide sequence ID" value="NZ_BAABIC010000001.1"/>
</dbReference>
<sequence>MAGEDARRTARSVRRDGSRLLAVLAAGVVLLPAGCAAGGGTRPLPTFPPSHDWALVADISGDGPDAEVYRALRTGCDAGQKALESRWDRLTSPREVLLFASAIQMCRGDQSGALAHFQKASTFGWNGLGPDRRLPRCAVFTALNVTLNRVEPAAVSCPGGASPVFVRSAAGVTDNPLTPENEAAPPAPPPAAPATSSSRPPTRTTTATTKPKPTTTTRPRPTTVAPAPTPTTPTTRPKPRTTTRPTTTTPRPTTSRTTTTTTTGSTSSSTSQDDGDEDDDG</sequence>
<feature type="compositionally biased region" description="Low complexity" evidence="1">
    <location>
        <begin position="193"/>
        <end position="271"/>
    </location>
</feature>
<evidence type="ECO:0000313" key="3">
    <source>
        <dbReference type="Proteomes" id="UP001500325"/>
    </source>
</evidence>
<name>A0ABP8VWJ1_9PSEU</name>
<organism evidence="2 3">
    <name type="scientific">Pseudonocardia yuanmonensis</name>
    <dbReference type="NCBI Taxonomy" id="1095914"/>
    <lineage>
        <taxon>Bacteria</taxon>
        <taxon>Bacillati</taxon>
        <taxon>Actinomycetota</taxon>
        <taxon>Actinomycetes</taxon>
        <taxon>Pseudonocardiales</taxon>
        <taxon>Pseudonocardiaceae</taxon>
        <taxon>Pseudonocardia</taxon>
    </lineage>
</organism>
<protein>
    <submittedName>
        <fullName evidence="2">Uncharacterized protein</fullName>
    </submittedName>
</protein>
<feature type="region of interest" description="Disordered" evidence="1">
    <location>
        <begin position="171"/>
        <end position="281"/>
    </location>
</feature>
<reference evidence="3" key="1">
    <citation type="journal article" date="2019" name="Int. J. Syst. Evol. Microbiol.">
        <title>The Global Catalogue of Microorganisms (GCM) 10K type strain sequencing project: providing services to taxonomists for standard genome sequencing and annotation.</title>
        <authorList>
            <consortium name="The Broad Institute Genomics Platform"/>
            <consortium name="The Broad Institute Genome Sequencing Center for Infectious Disease"/>
            <person name="Wu L."/>
            <person name="Ma J."/>
        </authorList>
    </citation>
    <scope>NUCLEOTIDE SEQUENCE [LARGE SCALE GENOMIC DNA]</scope>
    <source>
        <strain evidence="3">JCM 18055</strain>
    </source>
</reference>